<dbReference type="Proteomes" id="UP000664632">
    <property type="component" value="Unassembled WGS sequence"/>
</dbReference>
<comment type="caution">
    <text evidence="3">The sequence shown here is derived from an EMBL/GenBank/DDBJ whole genome shotgun (WGS) entry which is preliminary data.</text>
</comment>
<feature type="compositionally biased region" description="Low complexity" evidence="1">
    <location>
        <begin position="183"/>
        <end position="201"/>
    </location>
</feature>
<dbReference type="RefSeq" id="WP_207113410.1">
    <property type="nucleotide sequence ID" value="NZ_JAFLWD010000035.1"/>
</dbReference>
<dbReference type="EMBL" id="JAFLWD010000035">
    <property type="protein sequence ID" value="MBO0441423.1"/>
    <property type="molecule type" value="Genomic_DNA"/>
</dbReference>
<feature type="chain" id="PRO_5046110318" description="WxL domain-containing protein" evidence="2">
    <location>
        <begin position="31"/>
        <end position="1034"/>
    </location>
</feature>
<evidence type="ECO:0000256" key="2">
    <source>
        <dbReference type="SAM" id="SignalP"/>
    </source>
</evidence>
<evidence type="ECO:0000256" key="1">
    <source>
        <dbReference type="SAM" id="MobiDB-lite"/>
    </source>
</evidence>
<feature type="region of interest" description="Disordered" evidence="1">
    <location>
        <begin position="137"/>
        <end position="216"/>
    </location>
</feature>
<evidence type="ECO:0000313" key="4">
    <source>
        <dbReference type="Proteomes" id="UP000664632"/>
    </source>
</evidence>
<gene>
    <name evidence="3" type="ORF">JZO69_13720</name>
</gene>
<sequence length="1034" mass="116452">MRFVKRFNLWMVILFLVVSPLSPSTMHVFAETLNEQATYLKIHKNEKEQAVVMLPQIISGQQVTIKAETSIDVTALEQEPSILNLSTNEDKRSVSFRYEGVAPFELYFEVDQVTEQELTVEQNREVTTYQLQLDESFTETSSIESHSNETEETNQESSETSSIVETSGTKELMETETSSGLDSSTNTEAEVTATSESAASTKKNTHTPETRSGDLMSEISADRDAGWKIQLDKQSLLSTPLSSGSQVSYGFAAEDDLFLTNVFLTDKDGQRVDYRNESNSSNSRGIRLYSFEKAGEYSAIEKVALSAVSIKDNQIRGYGEFTLDHNLIYSYKVVVRVTLSSNPTTGDIQKQIGIKRVDKPLLGDPQPMNVGFSEIVDTKLNGRDSADVTYIGNNRGLSIENDPYKVLFKVNEENSAGTNPDKWGAAKGTYLDLSIGIHWWYRYAEPGDFFKNHSIIGGEVHGLEDKNGQPGEIVDHFSDSAIAMMWNKQKVKPQETRLMSYTIHLDEISKPEIKLQSDIPASLLEGKNLEKISGTLESDRSNTMNMLYAIDEGDYTKFAEIVNENKGEKYQWSIDKINLSSYKAGKHTLTFLAQDSDGNLSEKVTRTFRIISKDTKYVFDSTVTNTNGLLSKVHPGDRLHYEIYLENRGKNIYFRWENEFSKYLKLDEKSIHIENKRDPKPNIQIKNQIITYEGATALNEAVTFSFDAIVKDESLGIKLASIVNKASFYESDGSTRPLVKSEISLANEGTVTNFPKPHLDGQLLNQEIKEDDELVFEGKIGNSTINKDTEAGSWKKVQYIFPEEEGLVLKEIQVLDKNNQPLPDSQVESGIVSENDEQQIKNNYQRMAIARFKKDILPQEEYHIRVKATAAKDSSKLKEAITVHTSAFGTDKTEEDIEVAKEIKMPKVQPKEMLIIADVTGEMNFGEWTIKRETHKKYAEGLSIKIQDTRVGSNSWSLQVSGEIKNESGDLLPLIFEEGKQKQSLKDGIIIRHKGMKELTFGEKSEQKIYAELSSNMTKGHYQGTISWNLMDVP</sequence>
<keyword evidence="4" id="KW-1185">Reference proteome</keyword>
<reference evidence="3 4" key="1">
    <citation type="submission" date="2021-03" db="EMBL/GenBank/DDBJ databases">
        <title>Enterococcal diversity collection.</title>
        <authorList>
            <person name="Gilmore M.S."/>
            <person name="Schwartzman J."/>
            <person name="Van Tyne D."/>
            <person name="Martin M."/>
            <person name="Earl A.M."/>
            <person name="Manson A.L."/>
            <person name="Straub T."/>
            <person name="Salamzade R."/>
            <person name="Saavedra J."/>
            <person name="Lebreton F."/>
            <person name="Prichula J."/>
            <person name="Schaufler K."/>
            <person name="Gaca A."/>
            <person name="Sgardioli B."/>
            <person name="Wagenaar J."/>
            <person name="Strong T."/>
        </authorList>
    </citation>
    <scope>NUCLEOTIDE SEQUENCE [LARGE SCALE GENOMIC DNA]</scope>
    <source>
        <strain evidence="3 4">DIV0869a</strain>
    </source>
</reference>
<keyword evidence="2" id="KW-0732">Signal</keyword>
<feature type="compositionally biased region" description="Low complexity" evidence="1">
    <location>
        <begin position="155"/>
        <end position="169"/>
    </location>
</feature>
<evidence type="ECO:0000313" key="3">
    <source>
        <dbReference type="EMBL" id="MBO0441423.1"/>
    </source>
</evidence>
<feature type="signal peptide" evidence="2">
    <location>
        <begin position="1"/>
        <end position="30"/>
    </location>
</feature>
<name>A0ABS3H1P5_9ENTE</name>
<evidence type="ECO:0008006" key="5">
    <source>
        <dbReference type="Google" id="ProtNLM"/>
    </source>
</evidence>
<proteinExistence type="predicted"/>
<accession>A0ABS3H1P5</accession>
<organism evidence="3 4">
    <name type="scientific">Candidatus Enterococcus ikei</name>
    <dbReference type="NCBI Taxonomy" id="2815326"/>
    <lineage>
        <taxon>Bacteria</taxon>
        <taxon>Bacillati</taxon>
        <taxon>Bacillota</taxon>
        <taxon>Bacilli</taxon>
        <taxon>Lactobacillales</taxon>
        <taxon>Enterococcaceae</taxon>
        <taxon>Enterococcus</taxon>
    </lineage>
</organism>
<protein>
    <recommendedName>
        <fullName evidence="5">WxL domain-containing protein</fullName>
    </recommendedName>
</protein>